<dbReference type="eggNOG" id="KOG2058">
    <property type="taxonomic scope" value="Eukaryota"/>
</dbReference>
<dbReference type="Proteomes" id="UP000015101">
    <property type="component" value="Unassembled WGS sequence"/>
</dbReference>
<dbReference type="HOGENOM" id="CLU_005350_1_3_1"/>
<proteinExistence type="predicted"/>
<dbReference type="SMART" id="SM00164">
    <property type="entry name" value="TBC"/>
    <property type="match status" value="1"/>
</dbReference>
<sequence>IKLMCRQGIPVQYRSDIWRRLIYAKISDLKQEKGEFYFGHLITRAYDSLVGYYRKQIFIDLLRTMPTNINFSSADAEGIRKLKEVLLAFSFHNPSIGYCQGLNFVASMCLLFLDTEDAFWALVAITEKYFQPTYFDKSLTGANIDQEVFQEMFSQKLPVLYAHVKKFDLEFSTITINWFLALFIEVVPFQTLLRIWDCFLMEGPKVLFRFSLAILQKHQEVLMEQREVLGLLKCLKNCTKLLLDVDGLVKTAFGELKPFPKRHSITTRQLHFEKI</sequence>
<dbReference type="SUPFAM" id="SSF47923">
    <property type="entry name" value="Ypt/Rab-GAP domain of gyp1p"/>
    <property type="match status" value="2"/>
</dbReference>
<dbReference type="EnsemblMetazoa" id="HelroT150328">
    <property type="protein sequence ID" value="HelroP150328"/>
    <property type="gene ID" value="HelroG150328"/>
</dbReference>
<dbReference type="Gene3D" id="1.10.472.80">
    <property type="entry name" value="Ypt/Rab-GAP domain of gyp1p, domain 3"/>
    <property type="match status" value="1"/>
</dbReference>
<dbReference type="AlphaFoldDB" id="T1EKF1"/>
<protein>
    <recommendedName>
        <fullName evidence="1">Rab-GAP TBC domain-containing protein</fullName>
    </recommendedName>
</protein>
<keyword evidence="4" id="KW-1185">Reference proteome</keyword>
<name>T1EKF1_HELRO</name>
<evidence type="ECO:0000313" key="2">
    <source>
        <dbReference type="EMBL" id="ESN98999.1"/>
    </source>
</evidence>
<evidence type="ECO:0000313" key="4">
    <source>
        <dbReference type="Proteomes" id="UP000015101"/>
    </source>
</evidence>
<dbReference type="InterPro" id="IPR000195">
    <property type="entry name" value="Rab-GAP-TBC_dom"/>
</dbReference>
<dbReference type="GO" id="GO:0005886">
    <property type="term" value="C:plasma membrane"/>
    <property type="evidence" value="ECO:0000318"/>
    <property type="project" value="GO_Central"/>
</dbReference>
<reference evidence="4" key="1">
    <citation type="submission" date="2012-12" db="EMBL/GenBank/DDBJ databases">
        <authorList>
            <person name="Hellsten U."/>
            <person name="Grimwood J."/>
            <person name="Chapman J.A."/>
            <person name="Shapiro H."/>
            <person name="Aerts A."/>
            <person name="Otillar R.P."/>
            <person name="Terry A.Y."/>
            <person name="Boore J.L."/>
            <person name="Simakov O."/>
            <person name="Marletaz F."/>
            <person name="Cho S.-J."/>
            <person name="Edsinger-Gonzales E."/>
            <person name="Havlak P."/>
            <person name="Kuo D.-H."/>
            <person name="Larsson T."/>
            <person name="Lv J."/>
            <person name="Arendt D."/>
            <person name="Savage R."/>
            <person name="Osoegawa K."/>
            <person name="de Jong P."/>
            <person name="Lindberg D.R."/>
            <person name="Seaver E.C."/>
            <person name="Weisblat D.A."/>
            <person name="Putnam N.H."/>
            <person name="Grigoriev I.V."/>
            <person name="Rokhsar D.S."/>
        </authorList>
    </citation>
    <scope>NUCLEOTIDE SEQUENCE</scope>
</reference>
<dbReference type="GO" id="GO:0005737">
    <property type="term" value="C:cytoplasm"/>
    <property type="evidence" value="ECO:0000318"/>
    <property type="project" value="GO_Central"/>
</dbReference>
<dbReference type="RefSeq" id="XP_009022915.1">
    <property type="nucleotide sequence ID" value="XM_009024667.1"/>
</dbReference>
<dbReference type="KEGG" id="hro:HELRODRAFT_150328"/>
<feature type="domain" description="Rab-GAP TBC" evidence="1">
    <location>
        <begin position="8"/>
        <end position="203"/>
    </location>
</feature>
<dbReference type="PROSITE" id="PS50086">
    <property type="entry name" value="TBC_RABGAP"/>
    <property type="match status" value="1"/>
</dbReference>
<accession>T1EKF1</accession>
<dbReference type="PANTHER" id="PTHR47219:SF20">
    <property type="entry name" value="TBC1 DOMAIN FAMILY MEMBER 2B"/>
    <property type="match status" value="1"/>
</dbReference>
<dbReference type="FunFam" id="1.10.8.270:FF:000026">
    <property type="entry name" value="TBC (Tre-2/Bub2/Cdc16) domain family"/>
    <property type="match status" value="1"/>
</dbReference>
<organism evidence="3 4">
    <name type="scientific">Helobdella robusta</name>
    <name type="common">Californian leech</name>
    <dbReference type="NCBI Taxonomy" id="6412"/>
    <lineage>
        <taxon>Eukaryota</taxon>
        <taxon>Metazoa</taxon>
        <taxon>Spiralia</taxon>
        <taxon>Lophotrochozoa</taxon>
        <taxon>Annelida</taxon>
        <taxon>Clitellata</taxon>
        <taxon>Hirudinea</taxon>
        <taxon>Rhynchobdellida</taxon>
        <taxon>Glossiphoniidae</taxon>
        <taxon>Helobdella</taxon>
    </lineage>
</organism>
<dbReference type="GeneID" id="20197051"/>
<dbReference type="Pfam" id="PF00566">
    <property type="entry name" value="RabGAP-TBC"/>
    <property type="match status" value="1"/>
</dbReference>
<dbReference type="PANTHER" id="PTHR47219">
    <property type="entry name" value="RAB GTPASE-ACTIVATING PROTEIN 1-LIKE"/>
    <property type="match status" value="1"/>
</dbReference>
<dbReference type="FunFam" id="1.10.472.80:FF:000018">
    <property type="entry name" value="TBC1 domain family member 2B"/>
    <property type="match status" value="1"/>
</dbReference>
<dbReference type="OMA" id="ITRAYDS"/>
<reference evidence="3" key="3">
    <citation type="submission" date="2015-06" db="UniProtKB">
        <authorList>
            <consortium name="EnsemblMetazoa"/>
        </authorList>
    </citation>
    <scope>IDENTIFICATION</scope>
</reference>
<evidence type="ECO:0000313" key="3">
    <source>
        <dbReference type="EnsemblMetazoa" id="HelroP150328"/>
    </source>
</evidence>
<dbReference type="EMBL" id="KB097143">
    <property type="protein sequence ID" value="ESN98999.1"/>
    <property type="molecule type" value="Genomic_DNA"/>
</dbReference>
<dbReference type="OrthoDB" id="294251at2759"/>
<reference evidence="2 4" key="2">
    <citation type="journal article" date="2013" name="Nature">
        <title>Insights into bilaterian evolution from three spiralian genomes.</title>
        <authorList>
            <person name="Simakov O."/>
            <person name="Marletaz F."/>
            <person name="Cho S.J."/>
            <person name="Edsinger-Gonzales E."/>
            <person name="Havlak P."/>
            <person name="Hellsten U."/>
            <person name="Kuo D.H."/>
            <person name="Larsson T."/>
            <person name="Lv J."/>
            <person name="Arendt D."/>
            <person name="Savage R."/>
            <person name="Osoegawa K."/>
            <person name="de Jong P."/>
            <person name="Grimwood J."/>
            <person name="Chapman J.A."/>
            <person name="Shapiro H."/>
            <person name="Aerts A."/>
            <person name="Otillar R.P."/>
            <person name="Terry A.Y."/>
            <person name="Boore J.L."/>
            <person name="Grigoriev I.V."/>
            <person name="Lindberg D.R."/>
            <person name="Seaver E.C."/>
            <person name="Weisblat D.A."/>
            <person name="Putnam N.H."/>
            <person name="Rokhsar D.S."/>
        </authorList>
    </citation>
    <scope>NUCLEOTIDE SEQUENCE</scope>
</reference>
<evidence type="ECO:0000259" key="1">
    <source>
        <dbReference type="PROSITE" id="PS50086"/>
    </source>
</evidence>
<dbReference type="InterPro" id="IPR035969">
    <property type="entry name" value="Rab-GAP_TBC_sf"/>
</dbReference>
<dbReference type="EMBL" id="AMQM01001094">
    <property type="status" value="NOT_ANNOTATED_CDS"/>
    <property type="molecule type" value="Genomic_DNA"/>
</dbReference>
<dbReference type="Gene3D" id="1.10.8.270">
    <property type="entry name" value="putative rabgap domain of human tbc1 domain family member 14 like domains"/>
    <property type="match status" value="1"/>
</dbReference>
<dbReference type="InterPro" id="IPR050302">
    <property type="entry name" value="Rab_GAP_TBC_domain"/>
</dbReference>
<dbReference type="CTD" id="20197051"/>
<gene>
    <name evidence="3" type="primary">20197051</name>
    <name evidence="2" type="ORF">HELRODRAFT_150328</name>
</gene>
<dbReference type="STRING" id="6412.T1EKF1"/>
<dbReference type="InParanoid" id="T1EKF1"/>
<dbReference type="GO" id="GO:0005096">
    <property type="term" value="F:GTPase activator activity"/>
    <property type="evidence" value="ECO:0000318"/>
    <property type="project" value="GO_Central"/>
</dbReference>